<keyword evidence="2" id="KW-1185">Reference proteome</keyword>
<protein>
    <submittedName>
        <fullName evidence="1">Uncharacterized protein</fullName>
    </submittedName>
</protein>
<dbReference type="AlphaFoldDB" id="A0A1G7JCT2"/>
<evidence type="ECO:0000313" key="1">
    <source>
        <dbReference type="EMBL" id="SDF22741.1"/>
    </source>
</evidence>
<accession>A0A1G7JCT2</accession>
<reference evidence="2" key="1">
    <citation type="submission" date="2016-10" db="EMBL/GenBank/DDBJ databases">
        <authorList>
            <person name="Varghese N."/>
            <person name="Submissions S."/>
        </authorList>
    </citation>
    <scope>NUCLEOTIDE SEQUENCE [LARGE SCALE GENOMIC DNA]</scope>
    <source>
        <strain evidence="2">DSM 19684</strain>
    </source>
</reference>
<name>A0A1G7JCT2_9FLAO</name>
<dbReference type="STRING" id="454006.SAMN05421825_1349"/>
<dbReference type="OrthoDB" id="799693at2"/>
<proteinExistence type="predicted"/>
<dbReference type="Proteomes" id="UP000199203">
    <property type="component" value="Unassembled WGS sequence"/>
</dbReference>
<gene>
    <name evidence="1" type="ORF">SAMN05421825_1349</name>
</gene>
<organism evidence="1 2">
    <name type="scientific">Epilithonimonas hungarica</name>
    <dbReference type="NCBI Taxonomy" id="454006"/>
    <lineage>
        <taxon>Bacteria</taxon>
        <taxon>Pseudomonadati</taxon>
        <taxon>Bacteroidota</taxon>
        <taxon>Flavobacteriia</taxon>
        <taxon>Flavobacteriales</taxon>
        <taxon>Weeksellaceae</taxon>
        <taxon>Chryseobacterium group</taxon>
        <taxon>Epilithonimonas</taxon>
    </lineage>
</organism>
<dbReference type="EMBL" id="FNBH01000001">
    <property type="protein sequence ID" value="SDF22741.1"/>
    <property type="molecule type" value="Genomic_DNA"/>
</dbReference>
<dbReference type="RefSeq" id="WP_089872451.1">
    <property type="nucleotide sequence ID" value="NZ_FNBH01000001.1"/>
</dbReference>
<sequence>MIEWNNFFGAILIDRDYENSKKYIEEELIMHNFYYFHPAIFSTGVKEIPFYYDYMLFTFGRTAKYFACDNRELNNFIVEFEEILNNLDFLNAQVRIDTDYANYDLFWVNKNKLNATEKTEIINQFEEYKVKYFESENFYFGIGEIDLHTSWVETYNEEKIQEFESWYPNFKYPF</sequence>
<evidence type="ECO:0000313" key="2">
    <source>
        <dbReference type="Proteomes" id="UP000199203"/>
    </source>
</evidence>